<comment type="caution">
    <text evidence="5">The sequence shown here is derived from an EMBL/GenBank/DDBJ whole genome shotgun (WGS) entry which is preliminary data.</text>
</comment>
<keyword evidence="4" id="KW-1133">Transmembrane helix</keyword>
<evidence type="ECO:0000256" key="3">
    <source>
        <dbReference type="SAM" id="MobiDB-lite"/>
    </source>
</evidence>
<reference evidence="5 6" key="1">
    <citation type="journal article" date="2016" name="Nat. Commun.">
        <title>Thousands of microbial genomes shed light on interconnected biogeochemical processes in an aquifer system.</title>
        <authorList>
            <person name="Anantharaman K."/>
            <person name="Brown C.T."/>
            <person name="Hug L.A."/>
            <person name="Sharon I."/>
            <person name="Castelle C.J."/>
            <person name="Probst A.J."/>
            <person name="Thomas B.C."/>
            <person name="Singh A."/>
            <person name="Wilkins M.J."/>
            <person name="Karaoz U."/>
            <person name="Brodie E.L."/>
            <person name="Williams K.H."/>
            <person name="Hubbard S.S."/>
            <person name="Banfield J.F."/>
        </authorList>
    </citation>
    <scope>NUCLEOTIDE SEQUENCE [LARGE SCALE GENOMIC DNA]</scope>
</reference>
<dbReference type="PROSITE" id="PS00330">
    <property type="entry name" value="HEMOLYSIN_CALCIUM"/>
    <property type="match status" value="3"/>
</dbReference>
<feature type="transmembrane region" description="Helical" evidence="4">
    <location>
        <begin position="7"/>
        <end position="27"/>
    </location>
</feature>
<dbReference type="Proteomes" id="UP000176645">
    <property type="component" value="Unassembled WGS sequence"/>
</dbReference>
<organism evidence="5 6">
    <name type="scientific">Candidatus Woykebacteria bacterium RBG_19FT_COMBO_43_10</name>
    <dbReference type="NCBI Taxonomy" id="1802598"/>
    <lineage>
        <taxon>Bacteria</taxon>
        <taxon>Candidatus Woykeibacteriota</taxon>
    </lineage>
</organism>
<keyword evidence="2" id="KW-0964">Secreted</keyword>
<proteinExistence type="predicted"/>
<dbReference type="InterPro" id="IPR050557">
    <property type="entry name" value="RTX_toxin/Mannuronan_C5-epim"/>
</dbReference>
<evidence type="ECO:0000256" key="2">
    <source>
        <dbReference type="ARBA" id="ARBA00022525"/>
    </source>
</evidence>
<name>A0A1G1WH22_9BACT</name>
<keyword evidence="4" id="KW-0812">Transmembrane</keyword>
<keyword evidence="4" id="KW-0472">Membrane</keyword>
<evidence type="ECO:0000256" key="1">
    <source>
        <dbReference type="ARBA" id="ARBA00004613"/>
    </source>
</evidence>
<dbReference type="Pfam" id="PF00353">
    <property type="entry name" value="HemolysinCabind"/>
    <property type="match status" value="3"/>
</dbReference>
<comment type="subcellular location">
    <subcellularLocation>
        <location evidence="1">Secreted</location>
    </subcellularLocation>
</comment>
<feature type="compositionally biased region" description="Gly residues" evidence="3">
    <location>
        <begin position="286"/>
        <end position="328"/>
    </location>
</feature>
<dbReference type="Gene3D" id="2.150.10.10">
    <property type="entry name" value="Serralysin-like metalloprotease, C-terminal"/>
    <property type="match status" value="3"/>
</dbReference>
<dbReference type="AlphaFoldDB" id="A0A1G1WH22"/>
<gene>
    <name evidence="5" type="ORF">A2Z42_02415</name>
</gene>
<accession>A0A1G1WH22</accession>
<feature type="compositionally biased region" description="Low complexity" evidence="3">
    <location>
        <begin position="242"/>
        <end position="253"/>
    </location>
</feature>
<dbReference type="InterPro" id="IPR011049">
    <property type="entry name" value="Serralysin-like_metalloprot_C"/>
</dbReference>
<evidence type="ECO:0000313" key="6">
    <source>
        <dbReference type="Proteomes" id="UP000176645"/>
    </source>
</evidence>
<dbReference type="SUPFAM" id="SSF51120">
    <property type="entry name" value="beta-Roll"/>
    <property type="match status" value="1"/>
</dbReference>
<dbReference type="PANTHER" id="PTHR38340">
    <property type="entry name" value="S-LAYER PROTEIN"/>
    <property type="match status" value="1"/>
</dbReference>
<dbReference type="PANTHER" id="PTHR38340:SF1">
    <property type="entry name" value="S-LAYER PROTEIN"/>
    <property type="match status" value="1"/>
</dbReference>
<evidence type="ECO:0000313" key="5">
    <source>
        <dbReference type="EMBL" id="OGY27006.1"/>
    </source>
</evidence>
<sequence length="352" mass="35535">MKKKIVFRRIFTYVLALAVIIAVVNIYQNNRPSMVRAIGDLSVDFGVPEGDPIFVIDNMLPADTESRTAAVTNNGSEPLDVKVKAVVQSETGNISTVLSVIISEGATDLYGGSSPTGPKHLSDFFTESAPASIPLSSINGGDSTTYTFEVTFDAEAGNEFQGKGVVFDLIIGIGGSDGEVPAECAQITFNGEPIYGTSTGDHLVGTPGNDLIFGLGGGDSINGNGGDDCLVGGDGGDGLRGNNGNDVLLGGNDSDSIKGNNGEDKLYGGEGSDSLDGGNQDDILDGGAGSDGLQGGNGDDTLLGGPGSDGLKGGNGNDYLDGGEGNDGLKGGPGLLDTCINGEGVESCELPI</sequence>
<feature type="region of interest" description="Disordered" evidence="3">
    <location>
        <begin position="242"/>
        <end position="328"/>
    </location>
</feature>
<protein>
    <recommendedName>
        <fullName evidence="7">Calcium-binding protein</fullName>
    </recommendedName>
</protein>
<dbReference type="InterPro" id="IPR001343">
    <property type="entry name" value="Hemolysn_Ca-bd"/>
</dbReference>
<evidence type="ECO:0000256" key="4">
    <source>
        <dbReference type="SAM" id="Phobius"/>
    </source>
</evidence>
<evidence type="ECO:0008006" key="7">
    <source>
        <dbReference type="Google" id="ProtNLM"/>
    </source>
</evidence>
<dbReference type="GO" id="GO:0005576">
    <property type="term" value="C:extracellular region"/>
    <property type="evidence" value="ECO:0007669"/>
    <property type="project" value="UniProtKB-SubCell"/>
</dbReference>
<dbReference type="GO" id="GO:0005509">
    <property type="term" value="F:calcium ion binding"/>
    <property type="evidence" value="ECO:0007669"/>
    <property type="project" value="InterPro"/>
</dbReference>
<dbReference type="PRINTS" id="PR00313">
    <property type="entry name" value="CABNDNGRPT"/>
</dbReference>
<dbReference type="EMBL" id="MHCU01000051">
    <property type="protein sequence ID" value="OGY27006.1"/>
    <property type="molecule type" value="Genomic_DNA"/>
</dbReference>
<dbReference type="InterPro" id="IPR018511">
    <property type="entry name" value="Hemolysin-typ_Ca-bd_CS"/>
</dbReference>